<name>A0A1Y0ESW9_9BURK</name>
<dbReference type="Pfam" id="PF13511">
    <property type="entry name" value="DUF4124"/>
    <property type="match status" value="1"/>
</dbReference>
<protein>
    <recommendedName>
        <fullName evidence="3">DUF4124 domain-containing protein</fullName>
    </recommendedName>
</protein>
<evidence type="ECO:0000256" key="1">
    <source>
        <dbReference type="SAM" id="MobiDB-lite"/>
    </source>
</evidence>
<dbReference type="KEGG" id="cser:CCO03_09710"/>
<evidence type="ECO:0000313" key="5">
    <source>
        <dbReference type="Proteomes" id="UP000196138"/>
    </source>
</evidence>
<feature type="compositionally biased region" description="Low complexity" evidence="1">
    <location>
        <begin position="97"/>
        <end position="123"/>
    </location>
</feature>
<proteinExistence type="predicted"/>
<dbReference type="RefSeq" id="WP_087284496.1">
    <property type="nucleotide sequence ID" value="NZ_CP021455.1"/>
</dbReference>
<feature type="compositionally biased region" description="Low complexity" evidence="1">
    <location>
        <begin position="64"/>
        <end position="74"/>
    </location>
</feature>
<feature type="region of interest" description="Disordered" evidence="1">
    <location>
        <begin position="33"/>
        <end position="161"/>
    </location>
</feature>
<reference evidence="4 5" key="1">
    <citation type="submission" date="2017-05" db="EMBL/GenBank/DDBJ databases">
        <authorList>
            <person name="Song R."/>
            <person name="Chenine A.L."/>
            <person name="Ruprecht R.M."/>
        </authorList>
    </citation>
    <scope>NUCLEOTIDE SEQUENCE [LARGE SCALE GENOMIC DNA]</scope>
    <source>
        <strain evidence="4 5">DSM 26136</strain>
    </source>
</reference>
<dbReference type="EMBL" id="CP021455">
    <property type="protein sequence ID" value="ARU06764.1"/>
    <property type="molecule type" value="Genomic_DNA"/>
</dbReference>
<evidence type="ECO:0000313" key="4">
    <source>
        <dbReference type="EMBL" id="ARU06764.1"/>
    </source>
</evidence>
<organism evidence="4 5">
    <name type="scientific">Comamonas serinivorans</name>
    <dbReference type="NCBI Taxonomy" id="1082851"/>
    <lineage>
        <taxon>Bacteria</taxon>
        <taxon>Pseudomonadati</taxon>
        <taxon>Pseudomonadota</taxon>
        <taxon>Betaproteobacteria</taxon>
        <taxon>Burkholderiales</taxon>
        <taxon>Comamonadaceae</taxon>
        <taxon>Comamonas</taxon>
    </lineage>
</organism>
<dbReference type="AlphaFoldDB" id="A0A1Y0ESW9"/>
<dbReference type="OrthoDB" id="9181422at2"/>
<gene>
    <name evidence="4" type="ORF">CCO03_09710</name>
</gene>
<evidence type="ECO:0000259" key="3">
    <source>
        <dbReference type="Pfam" id="PF13511"/>
    </source>
</evidence>
<feature type="compositionally biased region" description="Basic and acidic residues" evidence="1">
    <location>
        <begin position="124"/>
        <end position="161"/>
    </location>
</feature>
<feature type="signal peptide" evidence="2">
    <location>
        <begin position="1"/>
        <end position="21"/>
    </location>
</feature>
<evidence type="ECO:0000256" key="2">
    <source>
        <dbReference type="SAM" id="SignalP"/>
    </source>
</evidence>
<accession>A0A1Y0ESW9</accession>
<keyword evidence="2" id="KW-0732">Signal</keyword>
<keyword evidence="5" id="KW-1185">Reference proteome</keyword>
<dbReference type="InterPro" id="IPR025392">
    <property type="entry name" value="DUF4124"/>
</dbReference>
<sequence>MTFFRPLMLASLCLVSAQAFAQWQWVGSDGRKVFSDRPPPADVPESRILKAPGEVTPRVSTGKAAAPAGPAAPAISGRKTANTPQYGDIKPEEPRKAPNAAAAPASGAASAPAKPDPAAAAKQKALEDKAKQAEAAEAAKRKAEEERVASVRAENCRRAQDARNSLASGMRLAKVNDKGERIVLDDAARASELQRAEGIIASDCGPLPAAKK</sequence>
<feature type="domain" description="DUF4124" evidence="3">
    <location>
        <begin position="9"/>
        <end position="57"/>
    </location>
</feature>
<feature type="chain" id="PRO_5012304783" description="DUF4124 domain-containing protein" evidence="2">
    <location>
        <begin position="22"/>
        <end position="212"/>
    </location>
</feature>
<dbReference type="Proteomes" id="UP000196138">
    <property type="component" value="Chromosome"/>
</dbReference>